<evidence type="ECO:0000256" key="2">
    <source>
        <dbReference type="ARBA" id="ARBA00023295"/>
    </source>
</evidence>
<sequence length="354" mass="38581">MTPAQDGNRLRLGLAYGDTLTWKSDHALASALDDATALGTKWIRVDLSWNNIQPDNPKNFNWQRFDRVLKAAQQRGLEVLPTISYTPKWARKSNCPGDDPSCAPAKPEDFANFAKDAAKRYAPMGVHTWEIWNEPNIPFWAPKPDAAAYTNLLKLTTKAMRAADPKAYLLMGGLAAVGTDPAKGFVSHTEFLDQVSKLGANKLVDAIAYHPYTYPHLPSAKTDFGTAFEQISSSKDNLVAVLDKYGTPDLPIWLTETGAATNGPGAAADANTIPDGATHVTEDFQAAIAADTVPAAAANKHVGAVFWFAHQDTGTAKDKQRRSMFYGLRRYDGTAKPAFNALRDAIAAYQRKTQ</sequence>
<dbReference type="Gene3D" id="3.20.20.80">
    <property type="entry name" value="Glycosidases"/>
    <property type="match status" value="1"/>
</dbReference>
<keyword evidence="6" id="KW-1185">Reference proteome</keyword>
<dbReference type="PANTHER" id="PTHR12631:SF10">
    <property type="entry name" value="BETA-XYLOSIDASE-LIKE PROTEIN-RELATED"/>
    <property type="match status" value="1"/>
</dbReference>
<reference evidence="6" key="1">
    <citation type="journal article" date="2019" name="Int. J. Syst. Evol. Microbiol.">
        <title>The Global Catalogue of Microorganisms (GCM) 10K type strain sequencing project: providing services to taxonomists for standard genome sequencing and annotation.</title>
        <authorList>
            <consortium name="The Broad Institute Genomics Platform"/>
            <consortium name="The Broad Institute Genome Sequencing Center for Infectious Disease"/>
            <person name="Wu L."/>
            <person name="Ma J."/>
        </authorList>
    </citation>
    <scope>NUCLEOTIDE SEQUENCE [LARGE SCALE GENOMIC DNA]</scope>
    <source>
        <strain evidence="6">JCM 13006</strain>
    </source>
</reference>
<dbReference type="InterPro" id="IPR017853">
    <property type="entry name" value="GH"/>
</dbReference>
<dbReference type="PANTHER" id="PTHR12631">
    <property type="entry name" value="ALPHA-L-IDURONIDASE"/>
    <property type="match status" value="1"/>
</dbReference>
<gene>
    <name evidence="5" type="ORF">GCM10023235_32460</name>
</gene>
<accession>A0ABP9DR30</accession>
<proteinExistence type="inferred from homology"/>
<evidence type="ECO:0000259" key="4">
    <source>
        <dbReference type="Pfam" id="PF00150"/>
    </source>
</evidence>
<comment type="caution">
    <text evidence="5">The sequence shown here is derived from an EMBL/GenBank/DDBJ whole genome shotgun (WGS) entry which is preliminary data.</text>
</comment>
<feature type="domain" description="Glycoside hydrolase family 5" evidence="4">
    <location>
        <begin position="21"/>
        <end position="264"/>
    </location>
</feature>
<dbReference type="Pfam" id="PF00150">
    <property type="entry name" value="Cellulase"/>
    <property type="match status" value="1"/>
</dbReference>
<evidence type="ECO:0000256" key="3">
    <source>
        <dbReference type="RuleBase" id="RU361153"/>
    </source>
</evidence>
<keyword evidence="2 3" id="KW-0326">Glycosidase</keyword>
<protein>
    <recommendedName>
        <fullName evidence="4">Glycoside hydrolase family 5 domain-containing protein</fullName>
    </recommendedName>
</protein>
<dbReference type="InterPro" id="IPR051923">
    <property type="entry name" value="Glycosyl_Hydrolase_39"/>
</dbReference>
<organism evidence="5 6">
    <name type="scientific">Kitasatospora terrestris</name>
    <dbReference type="NCBI Taxonomy" id="258051"/>
    <lineage>
        <taxon>Bacteria</taxon>
        <taxon>Bacillati</taxon>
        <taxon>Actinomycetota</taxon>
        <taxon>Actinomycetes</taxon>
        <taxon>Kitasatosporales</taxon>
        <taxon>Streptomycetaceae</taxon>
        <taxon>Kitasatospora</taxon>
    </lineage>
</organism>
<dbReference type="EMBL" id="BAABIS010000001">
    <property type="protein sequence ID" value="GAA4852796.1"/>
    <property type="molecule type" value="Genomic_DNA"/>
</dbReference>
<dbReference type="Proteomes" id="UP001501752">
    <property type="component" value="Unassembled WGS sequence"/>
</dbReference>
<evidence type="ECO:0000256" key="1">
    <source>
        <dbReference type="ARBA" id="ARBA00022801"/>
    </source>
</evidence>
<evidence type="ECO:0000313" key="6">
    <source>
        <dbReference type="Proteomes" id="UP001501752"/>
    </source>
</evidence>
<dbReference type="SUPFAM" id="SSF51445">
    <property type="entry name" value="(Trans)glycosidases"/>
    <property type="match status" value="1"/>
</dbReference>
<keyword evidence="1 3" id="KW-0378">Hydrolase</keyword>
<dbReference type="InterPro" id="IPR001547">
    <property type="entry name" value="Glyco_hydro_5"/>
</dbReference>
<comment type="similarity">
    <text evidence="3">Belongs to the glycosyl hydrolase 5 (cellulase A) family.</text>
</comment>
<evidence type="ECO:0000313" key="5">
    <source>
        <dbReference type="EMBL" id="GAA4852796.1"/>
    </source>
</evidence>
<name>A0ABP9DR30_9ACTN</name>